<keyword evidence="2" id="KW-1185">Reference proteome</keyword>
<sequence>MTSLRNQADQEGVGRNREDSCLSNRFETVDERVSCLGRIGQVDRDLRVLYPSRGTGVLA</sequence>
<accession>A0A0D8B7B1</accession>
<dbReference type="AlphaFoldDB" id="A0A0D8B7B1"/>
<evidence type="ECO:0000313" key="2">
    <source>
        <dbReference type="Proteomes" id="UP000032545"/>
    </source>
</evidence>
<name>A0A0D8B7B1_9ACTN</name>
<protein>
    <submittedName>
        <fullName evidence="1">Uncharacterized protein</fullName>
    </submittedName>
</protein>
<dbReference type="Proteomes" id="UP000032545">
    <property type="component" value="Unassembled WGS sequence"/>
</dbReference>
<dbReference type="PATRIC" id="fig|1502723.3.peg.5938"/>
<organism evidence="1 2">
    <name type="scientific">Frankia torreyi</name>
    <dbReference type="NCBI Taxonomy" id="1856"/>
    <lineage>
        <taxon>Bacteria</taxon>
        <taxon>Bacillati</taxon>
        <taxon>Actinomycetota</taxon>
        <taxon>Actinomycetes</taxon>
        <taxon>Frankiales</taxon>
        <taxon>Frankiaceae</taxon>
        <taxon>Frankia</taxon>
    </lineage>
</organism>
<reference evidence="2" key="1">
    <citation type="submission" date="2015-02" db="EMBL/GenBank/DDBJ databases">
        <title>Draft Genome of Frankia sp. CpI1-S.</title>
        <authorList>
            <person name="Oshone R.T."/>
            <person name="Ngom M."/>
            <person name="Ghodhbane-Gtari F."/>
            <person name="Gtari M."/>
            <person name="Morris K."/>
            <person name="Thomas K."/>
            <person name="Sen A."/>
            <person name="Tisa L.S."/>
        </authorList>
    </citation>
    <scope>NUCLEOTIDE SEQUENCE [LARGE SCALE GENOMIC DNA]</scope>
    <source>
        <strain evidence="2">CpI1-S</strain>
    </source>
</reference>
<gene>
    <name evidence="1" type="ORF">FF36_05514</name>
</gene>
<proteinExistence type="predicted"/>
<comment type="caution">
    <text evidence="1">The sequence shown here is derived from an EMBL/GenBank/DDBJ whole genome shotgun (WGS) entry which is preliminary data.</text>
</comment>
<dbReference type="EMBL" id="JYFN01000068">
    <property type="protein sequence ID" value="KJE20183.1"/>
    <property type="molecule type" value="Genomic_DNA"/>
</dbReference>
<evidence type="ECO:0000313" key="1">
    <source>
        <dbReference type="EMBL" id="KJE20183.1"/>
    </source>
</evidence>
<reference evidence="1 2" key="2">
    <citation type="journal article" date="2016" name="Genome Announc.">
        <title>Permanent Draft Genome Sequences for Two Variants of Frankia sp. Strain CpI1, the First Frankia Strain Isolated from Root Nodules of Comptonia peregrina.</title>
        <authorList>
            <person name="Oshone R."/>
            <person name="Hurst S.G.IV."/>
            <person name="Abebe-Akele F."/>
            <person name="Simpson S."/>
            <person name="Morris K."/>
            <person name="Thomas W.K."/>
            <person name="Tisa L.S."/>
        </authorList>
    </citation>
    <scope>NUCLEOTIDE SEQUENCE [LARGE SCALE GENOMIC DNA]</scope>
    <source>
        <strain evidence="2">CpI1-S</strain>
    </source>
</reference>